<dbReference type="SUPFAM" id="SSF53335">
    <property type="entry name" value="S-adenosyl-L-methionine-dependent methyltransferases"/>
    <property type="match status" value="1"/>
</dbReference>
<dbReference type="EMBL" id="VBAO01000027">
    <property type="protein sequence ID" value="TMI84521.1"/>
    <property type="molecule type" value="Genomic_DNA"/>
</dbReference>
<dbReference type="InterPro" id="IPR002935">
    <property type="entry name" value="SAM_O-MeTrfase"/>
</dbReference>
<protein>
    <submittedName>
        <fullName evidence="5">Methyltransferase domain-containing protein</fullName>
    </submittedName>
</protein>
<dbReference type="CDD" id="cd02440">
    <property type="entry name" value="AdoMet_MTases"/>
    <property type="match status" value="1"/>
</dbReference>
<evidence type="ECO:0000313" key="6">
    <source>
        <dbReference type="Proteomes" id="UP000320048"/>
    </source>
</evidence>
<evidence type="ECO:0000256" key="2">
    <source>
        <dbReference type="ARBA" id="ARBA00022679"/>
    </source>
</evidence>
<evidence type="ECO:0000256" key="3">
    <source>
        <dbReference type="ARBA" id="ARBA00022691"/>
    </source>
</evidence>
<name>A0A537JLT6_9BACT</name>
<evidence type="ECO:0000256" key="1">
    <source>
        <dbReference type="ARBA" id="ARBA00022603"/>
    </source>
</evidence>
<keyword evidence="2 5" id="KW-0808">Transferase</keyword>
<reference evidence="5 6" key="1">
    <citation type="journal article" date="2019" name="Nat. Microbiol.">
        <title>Mediterranean grassland soil C-N compound turnover is dependent on rainfall and depth, and is mediated by genomically divergent microorganisms.</title>
        <authorList>
            <person name="Diamond S."/>
            <person name="Andeer P.F."/>
            <person name="Li Z."/>
            <person name="Crits-Christoph A."/>
            <person name="Burstein D."/>
            <person name="Anantharaman K."/>
            <person name="Lane K.R."/>
            <person name="Thomas B.C."/>
            <person name="Pan C."/>
            <person name="Northen T.R."/>
            <person name="Banfield J.F."/>
        </authorList>
    </citation>
    <scope>NUCLEOTIDE SEQUENCE [LARGE SCALE GENOMIC DNA]</scope>
    <source>
        <strain evidence="5">NP_7</strain>
    </source>
</reference>
<dbReference type="PANTHER" id="PTHR43167">
    <property type="entry name" value="PUTATIVE (AFU_ORTHOLOGUE AFUA_6G01830)-RELATED"/>
    <property type="match status" value="1"/>
</dbReference>
<keyword evidence="3" id="KW-0949">S-adenosyl-L-methionine</keyword>
<sequence>MPNGSGGPSCQRALCRQRELRRISPSHPRTNFNGRRARIMAEVWTMIIEMRTYKIKPGKRSQFLDIFGSKSVPAHTEIGMKISGPFLSVEDPDTFFFMRGFPDIASREPMKAKFYEGELWKRELENILMPMIEKYEVVVVEVPEEQVHWSWAHDMHEERVRPGGVDIAALRALLDELAELGRQHDARETEHSRRMLNVTPETGQFLAMLVRATRAAQILEIGTSNGYSTIWLAWAARDTGGHVTTLERSPDKAAMARANLQRAGLADRVTVREGTALDTLARLDGPYDLIFLDADRPNYLAYLGRILPRLRPGGLLVADNVVSHAGELREFLHALQNDPGLDTVILPVGNGEALTYKKP</sequence>
<dbReference type="Pfam" id="PF01596">
    <property type="entry name" value="Methyltransf_3"/>
    <property type="match status" value="1"/>
</dbReference>
<dbReference type="PROSITE" id="PS51682">
    <property type="entry name" value="SAM_OMT_I"/>
    <property type="match status" value="1"/>
</dbReference>
<dbReference type="InterPro" id="IPR011008">
    <property type="entry name" value="Dimeric_a/b-barrel"/>
</dbReference>
<dbReference type="Pfam" id="PF07978">
    <property type="entry name" value="NIPSNAP"/>
    <property type="match status" value="1"/>
</dbReference>
<comment type="caution">
    <text evidence="5">The sequence shown here is derived from an EMBL/GenBank/DDBJ whole genome shotgun (WGS) entry which is preliminary data.</text>
</comment>
<dbReference type="GO" id="GO:0032259">
    <property type="term" value="P:methylation"/>
    <property type="evidence" value="ECO:0007669"/>
    <property type="project" value="UniProtKB-KW"/>
</dbReference>
<dbReference type="PANTHER" id="PTHR43167:SF1">
    <property type="entry name" value="PUTATIVE (AFU_ORTHOLOGUE AFUA_6G01830)-RELATED"/>
    <property type="match status" value="1"/>
</dbReference>
<dbReference type="InterPro" id="IPR012577">
    <property type="entry name" value="NIPSNAP"/>
</dbReference>
<dbReference type="Proteomes" id="UP000320048">
    <property type="component" value="Unassembled WGS sequence"/>
</dbReference>
<dbReference type="Gene3D" id="3.30.70.100">
    <property type="match status" value="1"/>
</dbReference>
<dbReference type="InterPro" id="IPR029063">
    <property type="entry name" value="SAM-dependent_MTases_sf"/>
</dbReference>
<dbReference type="GO" id="GO:0008171">
    <property type="term" value="F:O-methyltransferase activity"/>
    <property type="evidence" value="ECO:0007669"/>
    <property type="project" value="InterPro"/>
</dbReference>
<organism evidence="5 6">
    <name type="scientific">Candidatus Segetimicrobium genomatis</name>
    <dbReference type="NCBI Taxonomy" id="2569760"/>
    <lineage>
        <taxon>Bacteria</taxon>
        <taxon>Bacillati</taxon>
        <taxon>Candidatus Sysuimicrobiota</taxon>
        <taxon>Candidatus Sysuimicrobiia</taxon>
        <taxon>Candidatus Sysuimicrobiales</taxon>
        <taxon>Candidatus Segetimicrobiaceae</taxon>
        <taxon>Candidatus Segetimicrobium</taxon>
    </lineage>
</organism>
<dbReference type="SUPFAM" id="SSF54909">
    <property type="entry name" value="Dimeric alpha+beta barrel"/>
    <property type="match status" value="1"/>
</dbReference>
<dbReference type="AlphaFoldDB" id="A0A537JLT6"/>
<keyword evidence="1 5" id="KW-0489">Methyltransferase</keyword>
<evidence type="ECO:0000313" key="5">
    <source>
        <dbReference type="EMBL" id="TMI84521.1"/>
    </source>
</evidence>
<proteinExistence type="predicted"/>
<accession>A0A537JLT6</accession>
<feature type="domain" description="NIPSNAP" evidence="4">
    <location>
        <begin position="49"/>
        <end position="126"/>
    </location>
</feature>
<evidence type="ECO:0000259" key="4">
    <source>
        <dbReference type="Pfam" id="PF07978"/>
    </source>
</evidence>
<dbReference type="Gene3D" id="3.40.50.150">
    <property type="entry name" value="Vaccinia Virus protein VP39"/>
    <property type="match status" value="1"/>
</dbReference>
<gene>
    <name evidence="5" type="ORF">E6H04_01185</name>
</gene>